<dbReference type="InterPro" id="IPR036396">
    <property type="entry name" value="Cyt_P450_sf"/>
</dbReference>
<dbReference type="RefSeq" id="WP_313876298.1">
    <property type="nucleotide sequence ID" value="NZ_JAVBIK010000003.1"/>
</dbReference>
<evidence type="ECO:0000256" key="2">
    <source>
        <dbReference type="RuleBase" id="RU000461"/>
    </source>
</evidence>
<dbReference type="InterPro" id="IPR001128">
    <property type="entry name" value="Cyt_P450"/>
</dbReference>
<dbReference type="PRINTS" id="PR00385">
    <property type="entry name" value="P450"/>
</dbReference>
<dbReference type="Gene3D" id="1.10.630.10">
    <property type="entry name" value="Cytochrome P450"/>
    <property type="match status" value="1"/>
</dbReference>
<evidence type="ECO:0000256" key="1">
    <source>
        <dbReference type="ARBA" id="ARBA00010617"/>
    </source>
</evidence>
<accession>A0ABU3KS57</accession>
<keyword evidence="2" id="KW-0560">Oxidoreductase</keyword>
<comment type="caution">
    <text evidence="3">The sequence shown here is derived from an EMBL/GenBank/DDBJ whole genome shotgun (WGS) entry which is preliminary data.</text>
</comment>
<dbReference type="PANTHER" id="PTHR46696:SF1">
    <property type="entry name" value="CYTOCHROME P450 YJIB-RELATED"/>
    <property type="match status" value="1"/>
</dbReference>
<name>A0ABU3KS57_9BURK</name>
<dbReference type="PROSITE" id="PS00086">
    <property type="entry name" value="CYTOCHROME_P450"/>
    <property type="match status" value="1"/>
</dbReference>
<keyword evidence="2" id="KW-0503">Monooxygenase</keyword>
<dbReference type="InterPro" id="IPR017972">
    <property type="entry name" value="Cyt_P450_CS"/>
</dbReference>
<reference evidence="3 4" key="1">
    <citation type="submission" date="2023-08" db="EMBL/GenBank/DDBJ databases">
        <title>Rhodoferax potami sp. nov. and Rhodoferax mekongensis sp. nov., isolated from the Mekong River in Thailand.</title>
        <authorList>
            <person name="Kitikhun S."/>
            <person name="Charoenyingcharoen P."/>
            <person name="Siriarchawattana P."/>
            <person name="Likhitrattanapisal S."/>
            <person name="Nilsakha T."/>
            <person name="Chanpet A."/>
            <person name="Rattanawaree P."/>
            <person name="Ingsriswang S."/>
        </authorList>
    </citation>
    <scope>NUCLEOTIDE SEQUENCE [LARGE SCALE GENOMIC DNA]</scope>
    <source>
        <strain evidence="3 4">TBRC 17660</strain>
    </source>
</reference>
<dbReference type="SUPFAM" id="SSF48264">
    <property type="entry name" value="Cytochrome P450"/>
    <property type="match status" value="1"/>
</dbReference>
<keyword evidence="4" id="KW-1185">Reference proteome</keyword>
<evidence type="ECO:0000313" key="4">
    <source>
        <dbReference type="Proteomes" id="UP001321700"/>
    </source>
</evidence>
<proteinExistence type="inferred from homology"/>
<gene>
    <name evidence="3" type="ORF">RAE19_18030</name>
</gene>
<dbReference type="CDD" id="cd20625">
    <property type="entry name" value="CYP164-like"/>
    <property type="match status" value="1"/>
</dbReference>
<keyword evidence="2" id="KW-0479">Metal-binding</keyword>
<protein>
    <submittedName>
        <fullName evidence="3">Cytochrome P450</fullName>
    </submittedName>
</protein>
<dbReference type="PANTHER" id="PTHR46696">
    <property type="entry name" value="P450, PUTATIVE (EUROFUNG)-RELATED"/>
    <property type="match status" value="1"/>
</dbReference>
<keyword evidence="2" id="KW-0408">Iron</keyword>
<dbReference type="InterPro" id="IPR002397">
    <property type="entry name" value="Cyt_P450_B"/>
</dbReference>
<comment type="similarity">
    <text evidence="1 2">Belongs to the cytochrome P450 family.</text>
</comment>
<evidence type="ECO:0000313" key="3">
    <source>
        <dbReference type="EMBL" id="MDT7520576.1"/>
    </source>
</evidence>
<sequence>MNAVLTPSVVHHERPIVSAAFLTDPYPAYRALREAGPIHWSEEFFGGAWLLSRHADVEAVLRDPRFSAQRTGGWVNDVAQERGELAGFQKLFARALLFLDGGDHARLRAVMQPAFRPDALARLRPGIERIATELLQGLEQEASFDFIEKVARPLPVRVISRILGIEGADRDEVMAWSDDLAVFIGAPDPTREQARKAQSSLLAMTRYLQDQLATRRKSAGDDLLSALLRAADGGDLRGEAELLAQCAMLLFAGHETTRNLLGNGIQALLSHPQQWQLLRQHPNRVPNAVRELLRFDSPVQYTGRRVVTDLTLHGQRLCRGDLVIALIGAANRDPARHVQPDTLDIQRADPGALSFGSGAHVCLGAALARLEAEVVLRRLLTLHPNLLFASTVPQWGSNPAYRGLVMLPVRSGQ</sequence>
<keyword evidence="2" id="KW-0349">Heme</keyword>
<dbReference type="Proteomes" id="UP001321700">
    <property type="component" value="Unassembled WGS sequence"/>
</dbReference>
<organism evidence="3 4">
    <name type="scientific">Rhodoferax potami</name>
    <dbReference type="NCBI Taxonomy" id="3068338"/>
    <lineage>
        <taxon>Bacteria</taxon>
        <taxon>Pseudomonadati</taxon>
        <taxon>Pseudomonadota</taxon>
        <taxon>Betaproteobacteria</taxon>
        <taxon>Burkholderiales</taxon>
        <taxon>Comamonadaceae</taxon>
        <taxon>Rhodoferax</taxon>
    </lineage>
</organism>
<dbReference type="Pfam" id="PF00067">
    <property type="entry name" value="p450"/>
    <property type="match status" value="1"/>
</dbReference>
<dbReference type="PRINTS" id="PR00359">
    <property type="entry name" value="BP450"/>
</dbReference>
<dbReference type="EMBL" id="JAVBIK010000003">
    <property type="protein sequence ID" value="MDT7520576.1"/>
    <property type="molecule type" value="Genomic_DNA"/>
</dbReference>